<organism evidence="1">
    <name type="scientific">viral metagenome</name>
    <dbReference type="NCBI Taxonomy" id="1070528"/>
    <lineage>
        <taxon>unclassified sequences</taxon>
        <taxon>metagenomes</taxon>
        <taxon>organismal metagenomes</taxon>
    </lineage>
</organism>
<protein>
    <submittedName>
        <fullName evidence="1">Uncharacterized protein</fullName>
    </submittedName>
</protein>
<sequence length="253" mass="29069">MYSLSQTKFIRFIQSLRYYSETTDICNARRIARLIRSCNISGVTPMTSGYGVEVGRIGLFAASELSSMSVNVISDELRVIVTTDDSSIVRLMSYDLLINNLWKLTNSALSENITNVSQFIVRYDDVLPDLQRIIDISYANSYNEGYTGDSPKDDITSDIDMMLYYMLRSTMPREEDIPIIMSLKERIEEHGNLGRYPFLPYRVNTNSIPYSGEIGDIIPITRVDGDLQYTTSEFIDTLRRWHNAHIFRDLMTE</sequence>
<dbReference type="AlphaFoldDB" id="A0A6C0BL69"/>
<name>A0A6C0BL69_9ZZZZ</name>
<evidence type="ECO:0000313" key="1">
    <source>
        <dbReference type="EMBL" id="QHS92800.1"/>
    </source>
</evidence>
<dbReference type="EMBL" id="MN739192">
    <property type="protein sequence ID" value="QHS92800.1"/>
    <property type="molecule type" value="Genomic_DNA"/>
</dbReference>
<proteinExistence type="predicted"/>
<reference evidence="1" key="1">
    <citation type="journal article" date="2020" name="Nature">
        <title>Giant virus diversity and host interactions through global metagenomics.</title>
        <authorList>
            <person name="Schulz F."/>
            <person name="Roux S."/>
            <person name="Paez-Espino D."/>
            <person name="Jungbluth S."/>
            <person name="Walsh D.A."/>
            <person name="Denef V.J."/>
            <person name="McMahon K.D."/>
            <person name="Konstantinidis K.T."/>
            <person name="Eloe-Fadrosh E.A."/>
            <person name="Kyrpides N.C."/>
            <person name="Woyke T."/>
        </authorList>
    </citation>
    <scope>NUCLEOTIDE SEQUENCE</scope>
    <source>
        <strain evidence="1">GVMAG-M-3300017651-5</strain>
    </source>
</reference>
<accession>A0A6C0BL69</accession>